<proteinExistence type="predicted"/>
<name>A0A9P8SBS2_9HYPO</name>
<evidence type="ECO:0000313" key="1">
    <source>
        <dbReference type="EMBL" id="KAH0601457.1"/>
    </source>
</evidence>
<reference evidence="1 2" key="1">
    <citation type="submission" date="2020-07" db="EMBL/GenBank/DDBJ databases">
        <title>Metarhizium humberi genome.</title>
        <authorList>
            <person name="Lysoe E."/>
        </authorList>
    </citation>
    <scope>NUCLEOTIDE SEQUENCE [LARGE SCALE GENOMIC DNA]</scope>
    <source>
        <strain evidence="1 2">ESALQ1638</strain>
    </source>
</reference>
<accession>A0A9P8SBS2</accession>
<sequence>MGHTSEPDSGMKRAAEVSEAMLSVPGYADDSMFFTVRYGHKAKVETLRKCDYDELMETLNKMTVLWSKSGGGGAKPEPGAEERHAQIMELRRHCLEIIKDFPDLVRDFDRFHASSKAALSAVMRSNT</sequence>
<evidence type="ECO:0000313" key="2">
    <source>
        <dbReference type="Proteomes" id="UP000764110"/>
    </source>
</evidence>
<gene>
    <name evidence="1" type="ORF">MHUMG1_00333</name>
</gene>
<dbReference type="EMBL" id="JACEFI010000001">
    <property type="protein sequence ID" value="KAH0601457.1"/>
    <property type="molecule type" value="Genomic_DNA"/>
</dbReference>
<keyword evidence="2" id="KW-1185">Reference proteome</keyword>
<dbReference type="AlphaFoldDB" id="A0A9P8SBS2"/>
<comment type="caution">
    <text evidence="1">The sequence shown here is derived from an EMBL/GenBank/DDBJ whole genome shotgun (WGS) entry which is preliminary data.</text>
</comment>
<protein>
    <submittedName>
        <fullName evidence="1">Uncharacterized protein</fullName>
    </submittedName>
</protein>
<dbReference type="Proteomes" id="UP000764110">
    <property type="component" value="Unassembled WGS sequence"/>
</dbReference>
<organism evidence="1 2">
    <name type="scientific">Metarhizium humberi</name>
    <dbReference type="NCBI Taxonomy" id="2596975"/>
    <lineage>
        <taxon>Eukaryota</taxon>
        <taxon>Fungi</taxon>
        <taxon>Dikarya</taxon>
        <taxon>Ascomycota</taxon>
        <taxon>Pezizomycotina</taxon>
        <taxon>Sordariomycetes</taxon>
        <taxon>Hypocreomycetidae</taxon>
        <taxon>Hypocreales</taxon>
        <taxon>Clavicipitaceae</taxon>
        <taxon>Metarhizium</taxon>
    </lineage>
</organism>